<dbReference type="InParanoid" id="A0A369JY06"/>
<gene>
    <name evidence="1" type="ORF">Hypma_004390</name>
</gene>
<proteinExistence type="predicted"/>
<dbReference type="AlphaFoldDB" id="A0A369JY06"/>
<dbReference type="EMBL" id="LUEZ02000017">
    <property type="protein sequence ID" value="RDB27219.1"/>
    <property type="molecule type" value="Genomic_DNA"/>
</dbReference>
<protein>
    <submittedName>
        <fullName evidence="1">Uncharacterized protein</fullName>
    </submittedName>
</protein>
<name>A0A369JY06_HYPMA</name>
<organism evidence="1 2">
    <name type="scientific">Hypsizygus marmoreus</name>
    <name type="common">White beech mushroom</name>
    <name type="synonym">Agaricus marmoreus</name>
    <dbReference type="NCBI Taxonomy" id="39966"/>
    <lineage>
        <taxon>Eukaryota</taxon>
        <taxon>Fungi</taxon>
        <taxon>Dikarya</taxon>
        <taxon>Basidiomycota</taxon>
        <taxon>Agaricomycotina</taxon>
        <taxon>Agaricomycetes</taxon>
        <taxon>Agaricomycetidae</taxon>
        <taxon>Agaricales</taxon>
        <taxon>Tricholomatineae</taxon>
        <taxon>Lyophyllaceae</taxon>
        <taxon>Hypsizygus</taxon>
    </lineage>
</organism>
<reference evidence="1" key="1">
    <citation type="submission" date="2018-04" db="EMBL/GenBank/DDBJ databases">
        <title>Whole genome sequencing of Hypsizygus marmoreus.</title>
        <authorList>
            <person name="Choi I.-G."/>
            <person name="Min B."/>
            <person name="Kim J.-G."/>
            <person name="Kim S."/>
            <person name="Oh Y.-L."/>
            <person name="Kong W.-S."/>
            <person name="Park H."/>
            <person name="Jeong J."/>
            <person name="Song E.-S."/>
        </authorList>
    </citation>
    <scope>NUCLEOTIDE SEQUENCE [LARGE SCALE GENOMIC DNA]</scope>
    <source>
        <strain evidence="1">51987-8</strain>
    </source>
</reference>
<comment type="caution">
    <text evidence="1">The sequence shown here is derived from an EMBL/GenBank/DDBJ whole genome shotgun (WGS) entry which is preliminary data.</text>
</comment>
<keyword evidence="2" id="KW-1185">Reference proteome</keyword>
<evidence type="ECO:0000313" key="2">
    <source>
        <dbReference type="Proteomes" id="UP000076154"/>
    </source>
</evidence>
<sequence>MERLGKHVDAGAEGARYVGADEHNGFVGFYYRIKELRVRQFQGARFHFASKDVLTTHLPNRIAKSMANSLRNTNWQPCQQREWYPSPPFPPSSMVSSTPYPILFLPFYNVDPGVSRSRRLELSFQPLDNNYPRSCESTVHSRTRCRADELRFSDELVGRGAQLEGDPIIVARGSTMLPTSNRIS</sequence>
<accession>A0A369JY06</accession>
<evidence type="ECO:0000313" key="1">
    <source>
        <dbReference type="EMBL" id="RDB27219.1"/>
    </source>
</evidence>
<dbReference type="Proteomes" id="UP000076154">
    <property type="component" value="Unassembled WGS sequence"/>
</dbReference>